<evidence type="ECO:0000313" key="2">
    <source>
        <dbReference type="Proteomes" id="UP000796761"/>
    </source>
</evidence>
<name>A0A8K1G0X3_9PASS</name>
<comment type="caution">
    <text evidence="1">The sequence shown here is derived from an EMBL/GenBank/DDBJ whole genome shotgun (WGS) entry which is preliminary data.</text>
</comment>
<dbReference type="EMBL" id="SWJQ01001009">
    <property type="protein sequence ID" value="TRZ09711.1"/>
    <property type="molecule type" value="Genomic_DNA"/>
</dbReference>
<keyword evidence="2" id="KW-1185">Reference proteome</keyword>
<accession>A0A8K1G0X3</accession>
<reference evidence="1" key="1">
    <citation type="submission" date="2019-04" db="EMBL/GenBank/DDBJ databases">
        <title>Genome assembly of Zosterops borbonicus 15179.</title>
        <authorList>
            <person name="Leroy T."/>
            <person name="Anselmetti Y."/>
            <person name="Tilak M.-K."/>
            <person name="Nabholz B."/>
        </authorList>
    </citation>
    <scope>NUCLEOTIDE SEQUENCE</scope>
    <source>
        <strain evidence="1">HGM_15179</strain>
        <tissue evidence="1">Muscle</tissue>
    </source>
</reference>
<dbReference type="AlphaFoldDB" id="A0A8K1G0X3"/>
<protein>
    <submittedName>
        <fullName evidence="1">Uncharacterized protein</fullName>
    </submittedName>
</protein>
<sequence length="319" mass="34530">MDVVATLGELAATMAGLDRDMLLAFYPRSLHKDLRRFSQGLHDILNHRNVTSLGQRGVTSLSQALATMGDTLADVRATVSAWQDQVDTLYRSWDCLALMAMGLSITFQAMVANTGLVRDPEDDPADWGTVEGNMKAVARLLPVAPASAAATNTREEARRGWRVKEALALLYRFGGAYVAATKLPEELQECLSNIEAALEWTEEASPNVPEDLVDAVNEFEWLWEGNACLARDLMLDTLGNIDFLLSSPYGGPSGPISPVALLALVALVARVAPVVPLFLVAPVAARWPSGAKEPSRTLRGPAKDSAQRRRVAKHIMAAQ</sequence>
<evidence type="ECO:0000313" key="1">
    <source>
        <dbReference type="EMBL" id="TRZ09711.1"/>
    </source>
</evidence>
<proteinExistence type="predicted"/>
<dbReference type="OrthoDB" id="10666828at2759"/>
<organism evidence="1 2">
    <name type="scientific">Zosterops borbonicus</name>
    <dbReference type="NCBI Taxonomy" id="364589"/>
    <lineage>
        <taxon>Eukaryota</taxon>
        <taxon>Metazoa</taxon>
        <taxon>Chordata</taxon>
        <taxon>Craniata</taxon>
        <taxon>Vertebrata</taxon>
        <taxon>Euteleostomi</taxon>
        <taxon>Archelosauria</taxon>
        <taxon>Archosauria</taxon>
        <taxon>Dinosauria</taxon>
        <taxon>Saurischia</taxon>
        <taxon>Theropoda</taxon>
        <taxon>Coelurosauria</taxon>
        <taxon>Aves</taxon>
        <taxon>Neognathae</taxon>
        <taxon>Neoaves</taxon>
        <taxon>Telluraves</taxon>
        <taxon>Australaves</taxon>
        <taxon>Passeriformes</taxon>
        <taxon>Sylvioidea</taxon>
        <taxon>Zosteropidae</taxon>
        <taxon>Zosterops</taxon>
    </lineage>
</organism>
<dbReference type="Proteomes" id="UP000796761">
    <property type="component" value="Unassembled WGS sequence"/>
</dbReference>
<gene>
    <name evidence="1" type="ORF">HGM15179_017395</name>
</gene>